<dbReference type="GO" id="GO:0005886">
    <property type="term" value="C:plasma membrane"/>
    <property type="evidence" value="ECO:0007669"/>
    <property type="project" value="UniProtKB-SubCell"/>
</dbReference>
<feature type="transmembrane region" description="Helical" evidence="9">
    <location>
        <begin position="126"/>
        <end position="150"/>
    </location>
</feature>
<feature type="transmembrane region" description="Helical" evidence="9">
    <location>
        <begin position="156"/>
        <end position="178"/>
    </location>
</feature>
<feature type="transmembrane region" description="Helical" evidence="9">
    <location>
        <begin position="12"/>
        <end position="32"/>
    </location>
</feature>
<evidence type="ECO:0000256" key="2">
    <source>
        <dbReference type="ARBA" id="ARBA00022448"/>
    </source>
</evidence>
<keyword evidence="13" id="KW-1185">Reference proteome</keyword>
<dbReference type="SUPFAM" id="SSF52540">
    <property type="entry name" value="P-loop containing nucleoside triphosphate hydrolases"/>
    <property type="match status" value="1"/>
</dbReference>
<evidence type="ECO:0000259" key="11">
    <source>
        <dbReference type="PROSITE" id="PS50929"/>
    </source>
</evidence>
<dbReference type="FunFam" id="3.40.50.300:FF:000854">
    <property type="entry name" value="Multidrug ABC transporter ATP-binding protein"/>
    <property type="match status" value="1"/>
</dbReference>
<evidence type="ECO:0000256" key="5">
    <source>
        <dbReference type="ARBA" id="ARBA00022741"/>
    </source>
</evidence>
<evidence type="ECO:0000256" key="4">
    <source>
        <dbReference type="ARBA" id="ARBA00022692"/>
    </source>
</evidence>
<name>B5Y9J0_COPPD</name>
<keyword evidence="7 9" id="KW-1133">Transmembrane helix</keyword>
<dbReference type="KEGG" id="cpo:COPRO5265_1128"/>
<dbReference type="GO" id="GO:0005524">
    <property type="term" value="F:ATP binding"/>
    <property type="evidence" value="ECO:0007669"/>
    <property type="project" value="UniProtKB-KW"/>
</dbReference>
<dbReference type="OrthoDB" id="9770415at2"/>
<dbReference type="Pfam" id="PF00664">
    <property type="entry name" value="ABC_membrane"/>
    <property type="match status" value="1"/>
</dbReference>
<keyword evidence="6" id="KW-0067">ATP-binding</keyword>
<dbReference type="InterPro" id="IPR017871">
    <property type="entry name" value="ABC_transporter-like_CS"/>
</dbReference>
<dbReference type="eggNOG" id="COG1132">
    <property type="taxonomic scope" value="Bacteria"/>
</dbReference>
<dbReference type="PROSITE" id="PS00211">
    <property type="entry name" value="ABC_TRANSPORTER_1"/>
    <property type="match status" value="1"/>
</dbReference>
<keyword evidence="4 9" id="KW-0812">Transmembrane</keyword>
<organism evidence="12 13">
    <name type="scientific">Coprothermobacter proteolyticus (strain ATCC 35245 / DSM 5265 / OCM 4 / BT)</name>
    <dbReference type="NCBI Taxonomy" id="309798"/>
    <lineage>
        <taxon>Bacteria</taxon>
        <taxon>Pseudomonadati</taxon>
        <taxon>Coprothermobacterota</taxon>
        <taxon>Coprothermobacteria</taxon>
        <taxon>Coprothermobacterales</taxon>
        <taxon>Coprothermobacteraceae</taxon>
        <taxon>Coprothermobacter</taxon>
    </lineage>
</organism>
<evidence type="ECO:0000256" key="7">
    <source>
        <dbReference type="ARBA" id="ARBA00022989"/>
    </source>
</evidence>
<reference evidence="12 13" key="2">
    <citation type="journal article" date="2014" name="Genome Announc.">
        <title>Complete Genome Sequence of Coprothermobacter proteolyticus DSM 5265.</title>
        <authorList>
            <person name="Alexiev A."/>
            <person name="Coil D.A."/>
            <person name="Badger J.H."/>
            <person name="Enticknap J."/>
            <person name="Ward N."/>
            <person name="Robb F.T."/>
            <person name="Eisen J.A."/>
        </authorList>
    </citation>
    <scope>NUCLEOTIDE SEQUENCE [LARGE SCALE GENOMIC DNA]</scope>
    <source>
        <strain evidence="13">ATCC 35245 / DSM 5265 / OCM 4 / BT</strain>
    </source>
</reference>
<feature type="transmembrane region" description="Helical" evidence="9">
    <location>
        <begin position="236"/>
        <end position="259"/>
    </location>
</feature>
<dbReference type="RefSeq" id="WP_012544090.1">
    <property type="nucleotide sequence ID" value="NC_011295.1"/>
</dbReference>
<dbReference type="Proteomes" id="UP000001732">
    <property type="component" value="Chromosome"/>
</dbReference>
<keyword evidence="2" id="KW-0813">Transport</keyword>
<dbReference type="GO" id="GO:0016887">
    <property type="term" value="F:ATP hydrolysis activity"/>
    <property type="evidence" value="ECO:0007669"/>
    <property type="project" value="InterPro"/>
</dbReference>
<accession>B5Y9J0</accession>
<evidence type="ECO:0000313" key="12">
    <source>
        <dbReference type="EMBL" id="ACI17438.1"/>
    </source>
</evidence>
<evidence type="ECO:0000256" key="9">
    <source>
        <dbReference type="SAM" id="Phobius"/>
    </source>
</evidence>
<comment type="subcellular location">
    <subcellularLocation>
        <location evidence="1">Cell membrane</location>
        <topology evidence="1">Multi-pass membrane protein</topology>
    </subcellularLocation>
</comment>
<evidence type="ECO:0000256" key="6">
    <source>
        <dbReference type="ARBA" id="ARBA00022840"/>
    </source>
</evidence>
<evidence type="ECO:0000256" key="8">
    <source>
        <dbReference type="ARBA" id="ARBA00023136"/>
    </source>
</evidence>
<evidence type="ECO:0000313" key="13">
    <source>
        <dbReference type="Proteomes" id="UP000001732"/>
    </source>
</evidence>
<proteinExistence type="predicted"/>
<feature type="transmembrane region" description="Helical" evidence="9">
    <location>
        <begin position="52"/>
        <end position="77"/>
    </location>
</feature>
<evidence type="ECO:0000259" key="10">
    <source>
        <dbReference type="PROSITE" id="PS50893"/>
    </source>
</evidence>
<dbReference type="CDD" id="cd18548">
    <property type="entry name" value="ABC_6TM_Tm287_like"/>
    <property type="match status" value="1"/>
</dbReference>
<keyword evidence="3" id="KW-1003">Cell membrane</keyword>
<dbReference type="PANTHER" id="PTHR43394">
    <property type="entry name" value="ATP-DEPENDENT PERMEASE MDL1, MITOCHONDRIAL"/>
    <property type="match status" value="1"/>
</dbReference>
<dbReference type="InterPro" id="IPR036640">
    <property type="entry name" value="ABC1_TM_sf"/>
</dbReference>
<evidence type="ECO:0000256" key="1">
    <source>
        <dbReference type="ARBA" id="ARBA00004651"/>
    </source>
</evidence>
<dbReference type="PANTHER" id="PTHR43394:SF1">
    <property type="entry name" value="ATP-BINDING CASSETTE SUB-FAMILY B MEMBER 10, MITOCHONDRIAL"/>
    <property type="match status" value="1"/>
</dbReference>
<dbReference type="GO" id="GO:0015421">
    <property type="term" value="F:ABC-type oligopeptide transporter activity"/>
    <property type="evidence" value="ECO:0007669"/>
    <property type="project" value="TreeGrafter"/>
</dbReference>
<feature type="domain" description="ABC transporter" evidence="10">
    <location>
        <begin position="335"/>
        <end position="571"/>
    </location>
</feature>
<dbReference type="HOGENOM" id="CLU_000604_84_3_9"/>
<keyword evidence="5" id="KW-0547">Nucleotide-binding</keyword>
<dbReference type="InterPro" id="IPR003593">
    <property type="entry name" value="AAA+_ATPase"/>
</dbReference>
<dbReference type="InterPro" id="IPR003439">
    <property type="entry name" value="ABC_transporter-like_ATP-bd"/>
</dbReference>
<dbReference type="Gene3D" id="1.20.1560.10">
    <property type="entry name" value="ABC transporter type 1, transmembrane domain"/>
    <property type="match status" value="1"/>
</dbReference>
<evidence type="ECO:0000256" key="3">
    <source>
        <dbReference type="ARBA" id="ARBA00022475"/>
    </source>
</evidence>
<dbReference type="SUPFAM" id="SSF90123">
    <property type="entry name" value="ABC transporter transmembrane region"/>
    <property type="match status" value="1"/>
</dbReference>
<dbReference type="SMART" id="SM00382">
    <property type="entry name" value="AAA"/>
    <property type="match status" value="1"/>
</dbReference>
<feature type="transmembrane region" description="Helical" evidence="9">
    <location>
        <begin position="279"/>
        <end position="297"/>
    </location>
</feature>
<dbReference type="PROSITE" id="PS50929">
    <property type="entry name" value="ABC_TM1F"/>
    <property type="match status" value="1"/>
</dbReference>
<keyword evidence="8 9" id="KW-0472">Membrane</keyword>
<dbReference type="STRING" id="309798.COPRO5265_1128"/>
<dbReference type="InterPro" id="IPR027417">
    <property type="entry name" value="P-loop_NTPase"/>
</dbReference>
<sequence>MIKLLSEYLKPYWKYVLLVVLLLTFQAVMNLYLPNLNADIINNGVVKGDVDYIWKTGGLMLAATFLVIIVSVISTYFASKTAMSFGRDLRNAVFEKVLSFSQAELEKFGVPTLITRNTNDVHQIQMMVQIGLTMIVTAPIMAAGSIIMALRQDVVLSYSILIIVPLMGAVVGIMLWIATPLFRSVQKKIDRVNQVLREKLMGVRVIRAFVKDDYEARRFDQANKDLMQTTLKVNRLMAFGIPSLMAIMNLAMVAIVWFGSIRIDSGAMPIGNLTAFLTYVMQIVISVMVAMGMFIMVPRAEASAERILSVLETNPSIESGPDVKVSQVPLSKGLLEFKDVEFRYPGAERPVLRDISFSAEPGQFTAIVGSTGAGKSTLVNLIPRFYDVTDGQILLDGVDIRDIPVEDLRARISLVPQKAFLFRGTVEENLKWGNENATTEELWHALEIAQAKEFVMDMPGQLQAFIDQAGANVSGGQRQRLSIARALVKKADVYVFDDCFSALDFKTESLVRSALREELKDATVIIVAQRVSSIMDADKIVVLNDDGTIAGIGTHDELLKTCRVYQEIVYSQLSKEEIA</sequence>
<feature type="domain" description="ABC transmembrane type-1" evidence="11">
    <location>
        <begin position="17"/>
        <end position="299"/>
    </location>
</feature>
<dbReference type="Gene3D" id="3.40.50.300">
    <property type="entry name" value="P-loop containing nucleotide triphosphate hydrolases"/>
    <property type="match status" value="1"/>
</dbReference>
<dbReference type="AlphaFoldDB" id="B5Y9J0"/>
<dbReference type="InterPro" id="IPR039421">
    <property type="entry name" value="Type_1_exporter"/>
</dbReference>
<dbReference type="EMBL" id="CP001145">
    <property type="protein sequence ID" value="ACI17438.1"/>
    <property type="molecule type" value="Genomic_DNA"/>
</dbReference>
<reference evidence="13" key="1">
    <citation type="submission" date="2008-08" db="EMBL/GenBank/DDBJ databases">
        <title>The complete genome sequence of Coprothermobacter proteolyticus strain ATCC 5245 / DSM 5265 / BT.</title>
        <authorList>
            <person name="Dodson R.J."/>
            <person name="Durkin A.S."/>
            <person name="Wu M."/>
            <person name="Eisen J."/>
            <person name="Sutton G."/>
        </authorList>
    </citation>
    <scope>NUCLEOTIDE SEQUENCE [LARGE SCALE GENOMIC DNA]</scope>
    <source>
        <strain evidence="13">ATCC 35245 / DSM 5265 / OCM 4 / BT</strain>
    </source>
</reference>
<gene>
    <name evidence="12" type="ordered locus">COPRO5265_1128</name>
</gene>
<protein>
    <submittedName>
        <fullName evidence="12">ABC-type multidrug/protein/lipid transport system, membrane component</fullName>
    </submittedName>
</protein>
<dbReference type="InterPro" id="IPR011527">
    <property type="entry name" value="ABC1_TM_dom"/>
</dbReference>
<dbReference type="FunFam" id="1.20.1560.10:FF:000040">
    <property type="entry name" value="Multidrug ABC transporter ATP-binding protein"/>
    <property type="match status" value="1"/>
</dbReference>
<dbReference type="Pfam" id="PF00005">
    <property type="entry name" value="ABC_tran"/>
    <property type="match status" value="1"/>
</dbReference>
<dbReference type="PROSITE" id="PS50893">
    <property type="entry name" value="ABC_TRANSPORTER_2"/>
    <property type="match status" value="1"/>
</dbReference>